<keyword evidence="1" id="KW-1133">Transmembrane helix</keyword>
<evidence type="ECO:0000256" key="1">
    <source>
        <dbReference type="SAM" id="Phobius"/>
    </source>
</evidence>
<accession>A0A2P6N8K4</accession>
<feature type="transmembrane region" description="Helical" evidence="1">
    <location>
        <begin position="74"/>
        <end position="97"/>
    </location>
</feature>
<feature type="transmembrane region" description="Helical" evidence="1">
    <location>
        <begin position="9"/>
        <end position="32"/>
    </location>
</feature>
<gene>
    <name evidence="2" type="ORF">PROFUN_12745</name>
</gene>
<protein>
    <submittedName>
        <fullName evidence="2">Uncharacterized protein</fullName>
    </submittedName>
</protein>
<comment type="caution">
    <text evidence="2">The sequence shown here is derived from an EMBL/GenBank/DDBJ whole genome shotgun (WGS) entry which is preliminary data.</text>
</comment>
<dbReference type="EMBL" id="MDYQ01000155">
    <property type="protein sequence ID" value="PRP80278.1"/>
    <property type="molecule type" value="Genomic_DNA"/>
</dbReference>
<dbReference type="Proteomes" id="UP000241769">
    <property type="component" value="Unassembled WGS sequence"/>
</dbReference>
<feature type="transmembrane region" description="Helical" evidence="1">
    <location>
        <begin position="38"/>
        <end position="62"/>
    </location>
</feature>
<feature type="transmembrane region" description="Helical" evidence="1">
    <location>
        <begin position="109"/>
        <end position="128"/>
    </location>
</feature>
<organism evidence="2 3">
    <name type="scientific">Planoprotostelium fungivorum</name>
    <dbReference type="NCBI Taxonomy" id="1890364"/>
    <lineage>
        <taxon>Eukaryota</taxon>
        <taxon>Amoebozoa</taxon>
        <taxon>Evosea</taxon>
        <taxon>Variosea</taxon>
        <taxon>Cavosteliida</taxon>
        <taxon>Cavosteliaceae</taxon>
        <taxon>Planoprotostelium</taxon>
    </lineage>
</organism>
<dbReference type="AlphaFoldDB" id="A0A2P6N8K4"/>
<dbReference type="InParanoid" id="A0A2P6N8K4"/>
<evidence type="ECO:0000313" key="2">
    <source>
        <dbReference type="EMBL" id="PRP80278.1"/>
    </source>
</evidence>
<proteinExistence type="predicted"/>
<evidence type="ECO:0000313" key="3">
    <source>
        <dbReference type="Proteomes" id="UP000241769"/>
    </source>
</evidence>
<name>A0A2P6N8K4_9EUKA</name>
<keyword evidence="1" id="KW-0812">Transmembrane</keyword>
<keyword evidence="1" id="KW-0472">Membrane</keyword>
<keyword evidence="3" id="KW-1185">Reference proteome</keyword>
<reference evidence="2 3" key="1">
    <citation type="journal article" date="2018" name="Genome Biol. Evol.">
        <title>Multiple Roots of Fruiting Body Formation in Amoebozoa.</title>
        <authorList>
            <person name="Hillmann F."/>
            <person name="Forbes G."/>
            <person name="Novohradska S."/>
            <person name="Ferling I."/>
            <person name="Riege K."/>
            <person name="Groth M."/>
            <person name="Westermann M."/>
            <person name="Marz M."/>
            <person name="Spaller T."/>
            <person name="Winckler T."/>
            <person name="Schaap P."/>
            <person name="Glockner G."/>
        </authorList>
    </citation>
    <scope>NUCLEOTIDE SEQUENCE [LARGE SCALE GENOMIC DNA]</scope>
    <source>
        <strain evidence="2 3">Jena</strain>
    </source>
</reference>
<sequence length="147" mass="16014">MGPPSETALLLWTWSPILTSILLCVPAIPLAVRLGGITFLYLGAPVILFLLPETILCCVSLHRISLNRPPKMPVYVSALVVTSCIAAIAIACGWSLFIGIGDWQHALPFLPPVGALAILHTVVMWIGYRICKNTLGYNLIDYRGVIY</sequence>